<evidence type="ECO:0000313" key="2">
    <source>
        <dbReference type="EMBL" id="MFD2758743.1"/>
    </source>
</evidence>
<reference evidence="3" key="1">
    <citation type="journal article" date="2019" name="Int. J. Syst. Evol. Microbiol.">
        <title>The Global Catalogue of Microorganisms (GCM) 10K type strain sequencing project: providing services to taxonomists for standard genome sequencing and annotation.</title>
        <authorList>
            <consortium name="The Broad Institute Genomics Platform"/>
            <consortium name="The Broad Institute Genome Sequencing Center for Infectious Disease"/>
            <person name="Wu L."/>
            <person name="Ma J."/>
        </authorList>
    </citation>
    <scope>NUCLEOTIDE SEQUENCE [LARGE SCALE GENOMIC DNA]</scope>
    <source>
        <strain evidence="3">TISTR 1514</strain>
    </source>
</reference>
<dbReference type="EMBL" id="JBHUNE010000007">
    <property type="protein sequence ID" value="MFD2758743.1"/>
    <property type="molecule type" value="Genomic_DNA"/>
</dbReference>
<comment type="caution">
    <text evidence="2">The sequence shown here is derived from an EMBL/GenBank/DDBJ whole genome shotgun (WGS) entry which is preliminary data.</text>
</comment>
<evidence type="ECO:0000256" key="1">
    <source>
        <dbReference type="SAM" id="MobiDB-lite"/>
    </source>
</evidence>
<gene>
    <name evidence="2" type="ORF">ACFSW7_10190</name>
</gene>
<protein>
    <submittedName>
        <fullName evidence="2">NTP pyrophosphohydrolase</fullName>
    </submittedName>
</protein>
<dbReference type="Proteomes" id="UP001597492">
    <property type="component" value="Unassembled WGS sequence"/>
</dbReference>
<keyword evidence="3" id="KW-1185">Reference proteome</keyword>
<feature type="region of interest" description="Disordered" evidence="1">
    <location>
        <begin position="1"/>
        <end position="22"/>
    </location>
</feature>
<evidence type="ECO:0000313" key="3">
    <source>
        <dbReference type="Proteomes" id="UP001597492"/>
    </source>
</evidence>
<accession>A0ABW5V0B4</accession>
<name>A0ABW5V0B4_9MICO</name>
<organism evidence="2 3">
    <name type="scientific">Gulosibacter faecalis</name>
    <dbReference type="NCBI Taxonomy" id="272240"/>
    <lineage>
        <taxon>Bacteria</taxon>
        <taxon>Bacillati</taxon>
        <taxon>Actinomycetota</taxon>
        <taxon>Actinomycetes</taxon>
        <taxon>Micrococcales</taxon>
        <taxon>Microbacteriaceae</taxon>
        <taxon>Gulosibacter</taxon>
    </lineage>
</organism>
<proteinExistence type="predicted"/>
<sequence length="128" mass="13447">MSASTAIPAPAPNSAPEAGVSGRIHVRERAIEKAIREASADTIGVPRADVSVEVSEYGGGIAVRVGARLPIPDLADTEAIAAGKPLLERVREAQSDLASMFARVTGREVRRVAVTVTGARIPERKRVK</sequence>
<dbReference type="RefSeq" id="WP_019619126.1">
    <property type="nucleotide sequence ID" value="NZ_JBHUNE010000007.1"/>
</dbReference>